<dbReference type="PANTHER" id="PTHR12941">
    <property type="entry name" value="ER MEMBRANE PROTEIN COMPLEX"/>
    <property type="match status" value="1"/>
</dbReference>
<dbReference type="InterPro" id="IPR005366">
    <property type="entry name" value="EMC8/9"/>
</dbReference>
<organism evidence="1">
    <name type="scientific">Lygus hesperus</name>
    <name type="common">Western plant bug</name>
    <dbReference type="NCBI Taxonomy" id="30085"/>
    <lineage>
        <taxon>Eukaryota</taxon>
        <taxon>Metazoa</taxon>
        <taxon>Ecdysozoa</taxon>
        <taxon>Arthropoda</taxon>
        <taxon>Hexapoda</taxon>
        <taxon>Insecta</taxon>
        <taxon>Pterygota</taxon>
        <taxon>Neoptera</taxon>
        <taxon>Paraneoptera</taxon>
        <taxon>Hemiptera</taxon>
        <taxon>Heteroptera</taxon>
        <taxon>Panheteroptera</taxon>
        <taxon>Cimicomorpha</taxon>
        <taxon>Miridae</taxon>
        <taxon>Mirini</taxon>
        <taxon>Lygus</taxon>
    </lineage>
</organism>
<reference evidence="1" key="1">
    <citation type="journal article" date="2014" name="PLoS ONE">
        <title>Transcriptome-Based Identification of ABC Transporters in the Western Tarnished Plant Bug Lygus hesperus.</title>
        <authorList>
            <person name="Hull J.J."/>
            <person name="Chaney K."/>
            <person name="Geib S.M."/>
            <person name="Fabrick J.A."/>
            <person name="Brent C.S."/>
            <person name="Walsh D."/>
            <person name="Lavine L.C."/>
        </authorList>
    </citation>
    <scope>NUCLEOTIDE SEQUENCE</scope>
</reference>
<dbReference type="Pfam" id="PF03665">
    <property type="entry name" value="UPF0172"/>
    <property type="match status" value="1"/>
</dbReference>
<dbReference type="EMBL" id="GDHC01004052">
    <property type="protein sequence ID" value="JAQ14577.1"/>
    <property type="molecule type" value="Transcribed_RNA"/>
</dbReference>
<reference evidence="2" key="3">
    <citation type="journal article" date="2016" name="Gigascience">
        <title>De novo construction of an expanded transcriptome assembly for the western tarnished plant bug, Lygus hesperus.</title>
        <authorList>
            <person name="Tassone E.E."/>
            <person name="Geib S.M."/>
            <person name="Hall B."/>
            <person name="Fabrick J.A."/>
            <person name="Brent C.S."/>
            <person name="Hull J.J."/>
        </authorList>
    </citation>
    <scope>NUCLEOTIDE SEQUENCE</scope>
</reference>
<dbReference type="AlphaFoldDB" id="A0A0A9YWR6"/>
<gene>
    <name evidence="1" type="primary">Cox4nb</name>
    <name evidence="1" type="ORF">CM83_7262</name>
    <name evidence="2" type="ORF">g.98006</name>
</gene>
<evidence type="ECO:0000313" key="2">
    <source>
        <dbReference type="EMBL" id="JAQ14577.1"/>
    </source>
</evidence>
<name>A0A0A9YWR6_LYGHE</name>
<sequence length="126" mass="13404">MGFLIGKSIRGKLNNDDKAHTTATTAAGFVASVLPAGDADGQNAVQSCYITDAIPLFHTLPMTYPHPMVDVALAHVNSIAKTNGLSLLGLYIANERCNDHTLSPLLLPLLAMLQSYLSSQDVKLLV</sequence>
<dbReference type="GO" id="GO:0072546">
    <property type="term" value="C:EMC complex"/>
    <property type="evidence" value="ECO:0007669"/>
    <property type="project" value="InterPro"/>
</dbReference>
<dbReference type="EMBL" id="GBHO01009589">
    <property type="protein sequence ID" value="JAG34015.1"/>
    <property type="molecule type" value="Transcribed_RNA"/>
</dbReference>
<reference evidence="1" key="2">
    <citation type="submission" date="2014-07" db="EMBL/GenBank/DDBJ databases">
        <authorList>
            <person name="Hull J."/>
        </authorList>
    </citation>
    <scope>NUCLEOTIDE SEQUENCE</scope>
</reference>
<accession>A0A0A9YWR6</accession>
<proteinExistence type="predicted"/>
<dbReference type="PANTHER" id="PTHR12941:SF10">
    <property type="entry name" value="ER MEMBRANE PROTEIN COMPLEX SUBUNIT 8_9 HOMOLOG"/>
    <property type="match status" value="1"/>
</dbReference>
<protein>
    <submittedName>
        <fullName evidence="1">Neighbor of COX4</fullName>
    </submittedName>
</protein>
<evidence type="ECO:0000313" key="1">
    <source>
        <dbReference type="EMBL" id="JAG34015.1"/>
    </source>
</evidence>